<feature type="transmembrane region" description="Helical" evidence="1">
    <location>
        <begin position="307"/>
        <end position="337"/>
    </location>
</feature>
<evidence type="ECO:0008006" key="4">
    <source>
        <dbReference type="Google" id="ProtNLM"/>
    </source>
</evidence>
<organism evidence="2 3">
    <name type="scientific">Formimonas warabiya</name>
    <dbReference type="NCBI Taxonomy" id="1761012"/>
    <lineage>
        <taxon>Bacteria</taxon>
        <taxon>Bacillati</taxon>
        <taxon>Bacillota</taxon>
        <taxon>Clostridia</taxon>
        <taxon>Eubacteriales</taxon>
        <taxon>Peptococcaceae</taxon>
        <taxon>Candidatus Formimonas</taxon>
    </lineage>
</organism>
<dbReference type="OrthoDB" id="367235at2"/>
<keyword evidence="1" id="KW-1133">Transmembrane helix</keyword>
<gene>
    <name evidence="2" type="ORF">DCMF_23995</name>
</gene>
<evidence type="ECO:0000313" key="3">
    <source>
        <dbReference type="Proteomes" id="UP000323521"/>
    </source>
</evidence>
<feature type="transmembrane region" description="Helical" evidence="1">
    <location>
        <begin position="96"/>
        <end position="117"/>
    </location>
</feature>
<reference evidence="2 3" key="1">
    <citation type="submission" date="2016-10" db="EMBL/GenBank/DDBJ databases">
        <title>Complete Genome Sequence of Peptococcaceae strain DCMF.</title>
        <authorList>
            <person name="Edwards R.J."/>
            <person name="Holland S.I."/>
            <person name="Deshpande N.P."/>
            <person name="Wong Y.K."/>
            <person name="Ertan H."/>
            <person name="Manefield M."/>
            <person name="Russell T.L."/>
            <person name="Lee M.J."/>
        </authorList>
    </citation>
    <scope>NUCLEOTIDE SEQUENCE [LARGE SCALE GENOMIC DNA]</scope>
    <source>
        <strain evidence="2 3">DCMF</strain>
    </source>
</reference>
<evidence type="ECO:0000313" key="2">
    <source>
        <dbReference type="EMBL" id="ATW27406.1"/>
    </source>
</evidence>
<dbReference type="Pfam" id="PF04165">
    <property type="entry name" value="DUF401"/>
    <property type="match status" value="1"/>
</dbReference>
<keyword evidence="1" id="KW-0812">Transmembrane</keyword>
<feature type="transmembrane region" description="Helical" evidence="1">
    <location>
        <begin position="382"/>
        <end position="404"/>
    </location>
</feature>
<dbReference type="EMBL" id="CP017634">
    <property type="protein sequence ID" value="ATW27406.1"/>
    <property type="molecule type" value="Genomic_DNA"/>
</dbReference>
<dbReference type="Proteomes" id="UP000323521">
    <property type="component" value="Chromosome"/>
</dbReference>
<dbReference type="InterPro" id="IPR007294">
    <property type="entry name" value="DUF401"/>
</dbReference>
<protein>
    <recommendedName>
        <fullName evidence="4">DUF401 family protein</fullName>
    </recommendedName>
</protein>
<feature type="transmembrane region" description="Helical" evidence="1">
    <location>
        <begin position="171"/>
        <end position="190"/>
    </location>
</feature>
<feature type="transmembrane region" description="Helical" evidence="1">
    <location>
        <begin position="215"/>
        <end position="234"/>
    </location>
</feature>
<feature type="transmembrane region" description="Helical" evidence="1">
    <location>
        <begin position="7"/>
        <end position="37"/>
    </location>
</feature>
<feature type="transmembrane region" description="Helical" evidence="1">
    <location>
        <begin position="349"/>
        <end position="376"/>
    </location>
</feature>
<sequence length="405" mass="44900">MEGYKLLITLFLMILLIWRHVPISWVMLGCSALLAFMYHTGLIAFGKMLWRGMANPVTIELVIILMAIMMLEFLLRKEGYLQRMLAALQAIIPNPRFVMALLPSFIGLMPSAGGAVFSAPLVEHAAKGLAISPEQKSFVNFYYRHVTEYFLPIYPSILLIAQLSGIPVQKLILALIPYGVLAILLGIPVLKKIPRDRADGIVREESYEGPERKKMIRELVLSALPMLVVVLMVLALQAEVWLAVGLVILFLLIYHRYTPPKLLELFREIKIQTIILVFTVMIFKQVLEDTDAVAGLPLLLEHLPVPSYFVFIAINFLVAVMTGHMVALVGIGFPVALAAMGSSFDLPTAVLLFIAGFTGQMITPVHLCLTLTVNFFKADLNQVVKMLIGPEAVLLASAIAAYVLF</sequence>
<feature type="transmembrane region" description="Helical" evidence="1">
    <location>
        <begin position="240"/>
        <end position="257"/>
    </location>
</feature>
<dbReference type="PANTHER" id="PTHR39556">
    <property type="entry name" value="PROTEIN, PUTATIVE-RELATED"/>
    <property type="match status" value="1"/>
</dbReference>
<feature type="transmembrane region" description="Helical" evidence="1">
    <location>
        <begin position="57"/>
        <end position="75"/>
    </location>
</feature>
<keyword evidence="3" id="KW-1185">Reference proteome</keyword>
<dbReference type="PROSITE" id="PS51257">
    <property type="entry name" value="PROKAR_LIPOPROTEIN"/>
    <property type="match status" value="1"/>
</dbReference>
<accession>A0A3G1KY59</accession>
<name>A0A3G1KY59_FORW1</name>
<proteinExistence type="predicted"/>
<dbReference type="AlphaFoldDB" id="A0A3G1KY59"/>
<dbReference type="PANTHER" id="PTHR39556:SF1">
    <property type="entry name" value="PROTEIN, PUTATIVE-RELATED"/>
    <property type="match status" value="1"/>
</dbReference>
<dbReference type="KEGG" id="fwa:DCMF_23995"/>
<evidence type="ECO:0000256" key="1">
    <source>
        <dbReference type="SAM" id="Phobius"/>
    </source>
</evidence>
<keyword evidence="1" id="KW-0472">Membrane</keyword>
<dbReference type="RefSeq" id="WP_148136760.1">
    <property type="nucleotide sequence ID" value="NZ_CP017634.1"/>
</dbReference>